<keyword evidence="1" id="KW-0732">Signal</keyword>
<dbReference type="SUPFAM" id="SSF69318">
    <property type="entry name" value="Integrin alpha N-terminal domain"/>
    <property type="match status" value="1"/>
</dbReference>
<proteinExistence type="predicted"/>
<feature type="chain" id="PRO_5016311332" description="VCBS repeat-containing protein" evidence="1">
    <location>
        <begin position="21"/>
        <end position="339"/>
    </location>
</feature>
<dbReference type="RefSeq" id="WP_109904886.1">
    <property type="nucleotide sequence ID" value="NZ_QGLE01000004.1"/>
</dbReference>
<name>A0A317EAU4_9PROT</name>
<evidence type="ECO:0000313" key="2">
    <source>
        <dbReference type="EMBL" id="PWR24247.1"/>
    </source>
</evidence>
<dbReference type="EMBL" id="QGLE01000004">
    <property type="protein sequence ID" value="PWR24247.1"/>
    <property type="molecule type" value="Genomic_DNA"/>
</dbReference>
<evidence type="ECO:0000313" key="3">
    <source>
        <dbReference type="Proteomes" id="UP000245461"/>
    </source>
</evidence>
<gene>
    <name evidence="2" type="ORF">DKG74_09015</name>
</gene>
<dbReference type="InterPro" id="IPR028994">
    <property type="entry name" value="Integrin_alpha_N"/>
</dbReference>
<dbReference type="Proteomes" id="UP000245461">
    <property type="component" value="Unassembled WGS sequence"/>
</dbReference>
<reference evidence="2 3" key="1">
    <citation type="submission" date="2018-05" db="EMBL/GenBank/DDBJ databases">
        <title>Zavarzinia sp. HR-AS.</title>
        <authorList>
            <person name="Lee Y."/>
            <person name="Jeon C.O."/>
        </authorList>
    </citation>
    <scope>NUCLEOTIDE SEQUENCE [LARGE SCALE GENOMIC DNA]</scope>
    <source>
        <strain evidence="2 3">HR-AS</strain>
    </source>
</reference>
<dbReference type="AlphaFoldDB" id="A0A317EAU4"/>
<sequence length="339" mass="34691">MKALVFLALALALAGGEAVAACRIESAATPTPPTASPAFCAPNSAACTRLGEAALCGCLNGDGDAIDYLQAKDGTVSARPAQVSGMYGPGDFRAFTGDVDGDGRGDIVMARLRSISNGLGVSAWQVTLAGPGDAFARPATTLDIAEFGPDIFAPRLDGAPGCRLLATRWRSDEEANYFTGVWYDVTGAGLSLAPAGGGLERRLLNSFERQRQQTAARLERSGGLAGTGEPLAWLTAPKARPFDPRLPAPADGAAGLTVAGIEARATAEGGPAGAVLVLRDAAGVETALPLIDILVGEIAARRLWPAGYRPGDDGAWTGRAALIEAESPANDGGPVVWLR</sequence>
<keyword evidence="3" id="KW-1185">Reference proteome</keyword>
<evidence type="ECO:0000256" key="1">
    <source>
        <dbReference type="SAM" id="SignalP"/>
    </source>
</evidence>
<accession>A0A317EAU4</accession>
<organism evidence="2 3">
    <name type="scientific">Zavarzinia aquatilis</name>
    <dbReference type="NCBI Taxonomy" id="2211142"/>
    <lineage>
        <taxon>Bacteria</taxon>
        <taxon>Pseudomonadati</taxon>
        <taxon>Pseudomonadota</taxon>
        <taxon>Alphaproteobacteria</taxon>
        <taxon>Rhodospirillales</taxon>
        <taxon>Zavarziniaceae</taxon>
        <taxon>Zavarzinia</taxon>
    </lineage>
</organism>
<feature type="signal peptide" evidence="1">
    <location>
        <begin position="1"/>
        <end position="20"/>
    </location>
</feature>
<comment type="caution">
    <text evidence="2">The sequence shown here is derived from an EMBL/GenBank/DDBJ whole genome shotgun (WGS) entry which is preliminary data.</text>
</comment>
<protein>
    <recommendedName>
        <fullName evidence="4">VCBS repeat-containing protein</fullName>
    </recommendedName>
</protein>
<evidence type="ECO:0008006" key="4">
    <source>
        <dbReference type="Google" id="ProtNLM"/>
    </source>
</evidence>
<dbReference type="OrthoDB" id="7305159at2"/>